<evidence type="ECO:0000313" key="6">
    <source>
        <dbReference type="Proteomes" id="UP000693970"/>
    </source>
</evidence>
<feature type="region of interest" description="Disordered" evidence="3">
    <location>
        <begin position="1"/>
        <end position="28"/>
    </location>
</feature>
<dbReference type="Pfam" id="PF09258">
    <property type="entry name" value="Glyco_transf_64"/>
    <property type="match status" value="1"/>
</dbReference>
<keyword evidence="6" id="KW-1185">Reference proteome</keyword>
<reference evidence="5" key="1">
    <citation type="journal article" date="2021" name="Sci. Rep.">
        <title>Diploid genomic architecture of Nitzschia inconspicua, an elite biomass production diatom.</title>
        <authorList>
            <person name="Oliver A."/>
            <person name="Podell S."/>
            <person name="Pinowska A."/>
            <person name="Traller J.C."/>
            <person name="Smith S.R."/>
            <person name="McClure R."/>
            <person name="Beliaev A."/>
            <person name="Bohutskyi P."/>
            <person name="Hill E.A."/>
            <person name="Rabines A."/>
            <person name="Zheng H."/>
            <person name="Allen L.Z."/>
            <person name="Kuo A."/>
            <person name="Grigoriev I.V."/>
            <person name="Allen A.E."/>
            <person name="Hazlebeck D."/>
            <person name="Allen E.E."/>
        </authorList>
    </citation>
    <scope>NUCLEOTIDE SEQUENCE</scope>
    <source>
        <strain evidence="5">Hildebrandi</strain>
    </source>
</reference>
<evidence type="ECO:0000259" key="4">
    <source>
        <dbReference type="Pfam" id="PF09258"/>
    </source>
</evidence>
<sequence>MVFGRFAISRKKEGEEDDQSQSSYLSPFQLTSKDESSAAMYAFELASTASTDTDSSLSISDDHGQRQLPVVDLESPFGKLRNRAGELTHKQHANQNDEGPAVEDSDSEHGLLPRRRRKIISTSNRLLFHVLATFVAISSLLSLRWTSAPSPVNSEEWRHFKMHTLPMVKKNFKKYEPENEYTIVLRGGRLDLLQQSIDNYARCSSVKEVQIDFEGTFAIPITLLSHVSRKVVPASESLPTSAVFLLSEGIMVSCTDMERGFQAWRKDPRRPIGFLGYKGSFHDAKSSDELQLVVPGTGSYAFVSDRAMFIHKLYLDSFANSESRSCCDVSLSAQVSMAFEKAPLVVKAKIADLVERSLDGQIRHCLEQCIPPWLQVNGRRTIPHELTAILG</sequence>
<gene>
    <name evidence="5" type="ORF">IV203_000994</name>
</gene>
<accession>A0A9K3PR84</accession>
<name>A0A9K3PR84_9STRA</name>
<reference evidence="5" key="2">
    <citation type="submission" date="2021-04" db="EMBL/GenBank/DDBJ databases">
        <authorList>
            <person name="Podell S."/>
        </authorList>
    </citation>
    <scope>NUCLEOTIDE SEQUENCE</scope>
    <source>
        <strain evidence="5">Hildebrandi</strain>
    </source>
</reference>
<keyword evidence="1 5" id="KW-0808">Transferase</keyword>
<dbReference type="InterPro" id="IPR053318">
    <property type="entry name" value="GT64"/>
</dbReference>
<evidence type="ECO:0000256" key="1">
    <source>
        <dbReference type="ARBA" id="ARBA00022679"/>
    </source>
</evidence>
<dbReference type="PANTHER" id="PTHR48410">
    <property type="entry name" value="GLYCOSYLINOSITOL PHOSPHORYLCERAMIDE MANNOSYL TRANSFERASE 1"/>
    <property type="match status" value="1"/>
</dbReference>
<evidence type="ECO:0000256" key="2">
    <source>
        <dbReference type="ARBA" id="ARBA00023157"/>
    </source>
</evidence>
<dbReference type="EMBL" id="JAGRRH010000015">
    <property type="protein sequence ID" value="KAG7356308.1"/>
    <property type="molecule type" value="Genomic_DNA"/>
</dbReference>
<feature type="domain" description="Glycosyl transferase 64" evidence="4">
    <location>
        <begin position="183"/>
        <end position="329"/>
    </location>
</feature>
<protein>
    <submittedName>
        <fullName evidence="5">Glycosyl transferase family 64 protein</fullName>
    </submittedName>
</protein>
<proteinExistence type="predicted"/>
<organism evidence="5 6">
    <name type="scientific">Nitzschia inconspicua</name>
    <dbReference type="NCBI Taxonomy" id="303405"/>
    <lineage>
        <taxon>Eukaryota</taxon>
        <taxon>Sar</taxon>
        <taxon>Stramenopiles</taxon>
        <taxon>Ochrophyta</taxon>
        <taxon>Bacillariophyta</taxon>
        <taxon>Bacillariophyceae</taxon>
        <taxon>Bacillariophycidae</taxon>
        <taxon>Bacillariales</taxon>
        <taxon>Bacillariaceae</taxon>
        <taxon>Nitzschia</taxon>
    </lineage>
</organism>
<keyword evidence="2" id="KW-1015">Disulfide bond</keyword>
<evidence type="ECO:0000313" key="5">
    <source>
        <dbReference type="EMBL" id="KAG7356308.1"/>
    </source>
</evidence>
<feature type="region of interest" description="Disordered" evidence="3">
    <location>
        <begin position="86"/>
        <end position="110"/>
    </location>
</feature>
<dbReference type="GO" id="GO:0016020">
    <property type="term" value="C:membrane"/>
    <property type="evidence" value="ECO:0007669"/>
    <property type="project" value="InterPro"/>
</dbReference>
<dbReference type="InterPro" id="IPR015338">
    <property type="entry name" value="GT64_dom"/>
</dbReference>
<dbReference type="OrthoDB" id="5954868at2759"/>
<dbReference type="AlphaFoldDB" id="A0A9K3PR84"/>
<dbReference type="PANTHER" id="PTHR48410:SF1">
    <property type="entry name" value="GLYCOSYLINOSITOL PHOSPHORYLCERAMIDE MANNOSYL TRANSFERASE 1"/>
    <property type="match status" value="1"/>
</dbReference>
<dbReference type="GO" id="GO:0016757">
    <property type="term" value="F:glycosyltransferase activity"/>
    <property type="evidence" value="ECO:0007669"/>
    <property type="project" value="InterPro"/>
</dbReference>
<evidence type="ECO:0000256" key="3">
    <source>
        <dbReference type="SAM" id="MobiDB-lite"/>
    </source>
</evidence>
<comment type="caution">
    <text evidence="5">The sequence shown here is derived from an EMBL/GenBank/DDBJ whole genome shotgun (WGS) entry which is preliminary data.</text>
</comment>
<dbReference type="Proteomes" id="UP000693970">
    <property type="component" value="Unassembled WGS sequence"/>
</dbReference>